<dbReference type="PROSITE" id="PS51767">
    <property type="entry name" value="PEPTIDASE_A1"/>
    <property type="match status" value="1"/>
</dbReference>
<comment type="caution">
    <text evidence="6">The sequence shown here is derived from an EMBL/GenBank/DDBJ whole genome shotgun (WGS) entry which is preliminary data.</text>
</comment>
<dbReference type="AlphaFoldDB" id="A0AAW0EHP8"/>
<keyword evidence="3" id="KW-0472">Membrane</keyword>
<proteinExistence type="inferred from homology"/>
<sequence>MLFAFLFAFCYCLSVLAAVSGARITKRTVTPPQTLVIPVSRDENQVYSVMVNMSSNPSPQSFAFAISTSTAITTVAGSSCNSCGGVPSYNPSISSSVQQSTKSQNVSTMNGVASGTLVQENCGLIQRNGSAWLYPNQTVTVANQATSFFSPGVSGMIGMGLAPFEDSPAQNWLLHNPTQLAFSYGIALDPPSSSNSSGSGGELHWLQPDQSFHEGEVTWKSMLAANATNPSNMSSWYVEMDAWSATGSSGFNVTQSGTQLLTFLDPLYADIVFPQGAARSIYANIPGASKHSTSAFAHAWKLPCDSRFSVAVTFGSFSTSLDQSALVVKQADGVCVGILQEWIDQTSTEYLLGSPFIAGLYLIFSYAQNGQGTMGVAARSSKNNRLSPAVIAGVVLGTLAVLALIVIAAVLVYFAWLRRSPTSHKRKVSKSEITPFTDISDSSPSRDSRQRDHIGRRTWLAPNTPDSPDWATTLLSDRSSPNSNTFPGGTTYSESRSSQQYYNNADGNVNSTTSLIQLDTPPPYVNTTTPPPVPLLPLRKTRRLL</sequence>
<feature type="transmembrane region" description="Helical" evidence="3">
    <location>
        <begin position="389"/>
        <end position="417"/>
    </location>
</feature>
<keyword evidence="6" id="KW-0645">Protease</keyword>
<evidence type="ECO:0000259" key="5">
    <source>
        <dbReference type="PROSITE" id="PS51767"/>
    </source>
</evidence>
<dbReference type="PANTHER" id="PTHR47966">
    <property type="entry name" value="BETA-SITE APP-CLEAVING ENZYME, ISOFORM A-RELATED"/>
    <property type="match status" value="1"/>
</dbReference>
<evidence type="ECO:0000256" key="4">
    <source>
        <dbReference type="SAM" id="SignalP"/>
    </source>
</evidence>
<organism evidence="6 7">
    <name type="scientific">Favolaschia claudopus</name>
    <dbReference type="NCBI Taxonomy" id="2862362"/>
    <lineage>
        <taxon>Eukaryota</taxon>
        <taxon>Fungi</taxon>
        <taxon>Dikarya</taxon>
        <taxon>Basidiomycota</taxon>
        <taxon>Agaricomycotina</taxon>
        <taxon>Agaricomycetes</taxon>
        <taxon>Agaricomycetidae</taxon>
        <taxon>Agaricales</taxon>
        <taxon>Marasmiineae</taxon>
        <taxon>Mycenaceae</taxon>
        <taxon>Favolaschia</taxon>
    </lineage>
</organism>
<evidence type="ECO:0000256" key="3">
    <source>
        <dbReference type="SAM" id="Phobius"/>
    </source>
</evidence>
<dbReference type="GO" id="GO:0004190">
    <property type="term" value="F:aspartic-type endopeptidase activity"/>
    <property type="evidence" value="ECO:0007669"/>
    <property type="project" value="InterPro"/>
</dbReference>
<keyword evidence="3" id="KW-0812">Transmembrane</keyword>
<feature type="compositionally biased region" description="Polar residues" evidence="2">
    <location>
        <begin position="473"/>
        <end position="497"/>
    </location>
</feature>
<keyword evidence="4" id="KW-0732">Signal</keyword>
<dbReference type="Gene3D" id="2.40.70.10">
    <property type="entry name" value="Acid Proteases"/>
    <property type="match status" value="2"/>
</dbReference>
<dbReference type="InterPro" id="IPR001461">
    <property type="entry name" value="Aspartic_peptidase_A1"/>
</dbReference>
<keyword evidence="6" id="KW-0378">Hydrolase</keyword>
<dbReference type="InterPro" id="IPR021109">
    <property type="entry name" value="Peptidase_aspartic_dom_sf"/>
</dbReference>
<dbReference type="GO" id="GO:0006508">
    <property type="term" value="P:proteolysis"/>
    <property type="evidence" value="ECO:0007669"/>
    <property type="project" value="UniProtKB-KW"/>
</dbReference>
<dbReference type="PANTHER" id="PTHR47966:SF51">
    <property type="entry name" value="BETA-SITE APP-CLEAVING ENZYME, ISOFORM A-RELATED"/>
    <property type="match status" value="1"/>
</dbReference>
<keyword evidence="3" id="KW-1133">Transmembrane helix</keyword>
<feature type="domain" description="Peptidase A1" evidence="5">
    <location>
        <begin position="47"/>
        <end position="377"/>
    </location>
</feature>
<evidence type="ECO:0000313" key="7">
    <source>
        <dbReference type="Proteomes" id="UP001362999"/>
    </source>
</evidence>
<comment type="similarity">
    <text evidence="1">Belongs to the peptidase A1 family.</text>
</comment>
<dbReference type="Proteomes" id="UP001362999">
    <property type="component" value="Unassembled WGS sequence"/>
</dbReference>
<feature type="signal peptide" evidence="4">
    <location>
        <begin position="1"/>
        <end position="17"/>
    </location>
</feature>
<evidence type="ECO:0000256" key="1">
    <source>
        <dbReference type="ARBA" id="ARBA00007447"/>
    </source>
</evidence>
<name>A0AAW0EHP8_9AGAR</name>
<dbReference type="Pfam" id="PF00026">
    <property type="entry name" value="Asp"/>
    <property type="match status" value="1"/>
</dbReference>
<keyword evidence="7" id="KW-1185">Reference proteome</keyword>
<feature type="chain" id="PRO_5043642729" evidence="4">
    <location>
        <begin position="18"/>
        <end position="545"/>
    </location>
</feature>
<accession>A0AAW0EHP8</accession>
<gene>
    <name evidence="6" type="ORF">R3P38DRAFT_2492682</name>
</gene>
<dbReference type="InterPro" id="IPR033121">
    <property type="entry name" value="PEPTIDASE_A1"/>
</dbReference>
<reference evidence="6 7" key="1">
    <citation type="journal article" date="2024" name="J Genomics">
        <title>Draft genome sequencing and assembly of Favolaschia claudopus CIRM-BRFM 2984 isolated from oak limbs.</title>
        <authorList>
            <person name="Navarro D."/>
            <person name="Drula E."/>
            <person name="Chaduli D."/>
            <person name="Cazenave R."/>
            <person name="Ahrendt S."/>
            <person name="Wang J."/>
            <person name="Lipzen A."/>
            <person name="Daum C."/>
            <person name="Barry K."/>
            <person name="Grigoriev I.V."/>
            <person name="Favel A."/>
            <person name="Rosso M.N."/>
            <person name="Martin F."/>
        </authorList>
    </citation>
    <scope>NUCLEOTIDE SEQUENCE [LARGE SCALE GENOMIC DNA]</scope>
    <source>
        <strain evidence="6 7">CIRM-BRFM 2984</strain>
    </source>
</reference>
<protein>
    <submittedName>
        <fullName evidence="6">Acid protease</fullName>
    </submittedName>
</protein>
<dbReference type="EMBL" id="JAWWNJ010000001">
    <property type="protein sequence ID" value="KAK7064766.1"/>
    <property type="molecule type" value="Genomic_DNA"/>
</dbReference>
<feature type="compositionally biased region" description="Basic and acidic residues" evidence="2">
    <location>
        <begin position="444"/>
        <end position="455"/>
    </location>
</feature>
<dbReference type="SUPFAM" id="SSF50630">
    <property type="entry name" value="Acid proteases"/>
    <property type="match status" value="1"/>
</dbReference>
<evidence type="ECO:0000256" key="2">
    <source>
        <dbReference type="SAM" id="MobiDB-lite"/>
    </source>
</evidence>
<evidence type="ECO:0000313" key="6">
    <source>
        <dbReference type="EMBL" id="KAK7064766.1"/>
    </source>
</evidence>
<feature type="region of interest" description="Disordered" evidence="2">
    <location>
        <begin position="427"/>
        <end position="497"/>
    </location>
</feature>